<evidence type="ECO:0000259" key="11">
    <source>
        <dbReference type="Pfam" id="PF02096"/>
    </source>
</evidence>
<keyword evidence="4 9" id="KW-0812">Transmembrane</keyword>
<dbReference type="NCBIfam" id="TIGR03592">
    <property type="entry name" value="yidC_oxa1_cterm"/>
    <property type="match status" value="1"/>
</dbReference>
<dbReference type="NCBIfam" id="NF002734">
    <property type="entry name" value="PRK02654.1"/>
    <property type="match status" value="1"/>
</dbReference>
<organism evidence="12 13">
    <name type="scientific">Thermostichus vulcanus str. 'Rupite'</name>
    <dbReference type="NCBI Taxonomy" id="2813851"/>
    <lineage>
        <taxon>Bacteria</taxon>
        <taxon>Bacillati</taxon>
        <taxon>Cyanobacteriota</taxon>
        <taxon>Cyanophyceae</taxon>
        <taxon>Thermostichales</taxon>
        <taxon>Thermostichaceae</taxon>
        <taxon>Thermostichus</taxon>
    </lineage>
</organism>
<evidence type="ECO:0000256" key="10">
    <source>
        <dbReference type="SAM" id="Phobius"/>
    </source>
</evidence>
<dbReference type="PANTHER" id="PTHR12428">
    <property type="entry name" value="OXA1"/>
    <property type="match status" value="1"/>
</dbReference>
<dbReference type="Pfam" id="PF02096">
    <property type="entry name" value="60KD_IMP"/>
    <property type="match status" value="1"/>
</dbReference>
<keyword evidence="8" id="KW-0143">Chaperone</keyword>
<keyword evidence="7 10" id="KW-0472">Membrane</keyword>
<feature type="transmembrane region" description="Helical" evidence="10">
    <location>
        <begin position="309"/>
        <end position="333"/>
    </location>
</feature>
<evidence type="ECO:0000313" key="13">
    <source>
        <dbReference type="Proteomes" id="UP000830835"/>
    </source>
</evidence>
<evidence type="ECO:0000256" key="9">
    <source>
        <dbReference type="RuleBase" id="RU003945"/>
    </source>
</evidence>
<evidence type="ECO:0000256" key="8">
    <source>
        <dbReference type="ARBA" id="ARBA00023186"/>
    </source>
</evidence>
<evidence type="ECO:0000256" key="2">
    <source>
        <dbReference type="ARBA" id="ARBA00022448"/>
    </source>
</evidence>
<keyword evidence="5" id="KW-0653">Protein transport</keyword>
<feature type="transmembrane region" description="Helical" evidence="10">
    <location>
        <begin position="20"/>
        <end position="45"/>
    </location>
</feature>
<dbReference type="InterPro" id="IPR001708">
    <property type="entry name" value="YidC/ALB3/OXA1/COX18"/>
</dbReference>
<feature type="domain" description="Membrane insertase YidC/Oxa/ALB C-terminal" evidence="11">
    <location>
        <begin position="27"/>
        <end position="346"/>
    </location>
</feature>
<keyword evidence="6 10" id="KW-1133">Transmembrane helix</keyword>
<dbReference type="InterPro" id="IPR028055">
    <property type="entry name" value="YidC/Oxa/ALB_C"/>
</dbReference>
<feature type="transmembrane region" description="Helical" evidence="10">
    <location>
        <begin position="268"/>
        <end position="289"/>
    </location>
</feature>
<keyword evidence="13" id="KW-1185">Reference proteome</keyword>
<evidence type="ECO:0000256" key="6">
    <source>
        <dbReference type="ARBA" id="ARBA00022989"/>
    </source>
</evidence>
<evidence type="ECO:0000313" key="12">
    <source>
        <dbReference type="EMBL" id="MCJ2543591.1"/>
    </source>
</evidence>
<dbReference type="Proteomes" id="UP000830835">
    <property type="component" value="Unassembled WGS sequence"/>
</dbReference>
<keyword evidence="3" id="KW-1003">Cell membrane</keyword>
<protein>
    <submittedName>
        <fullName evidence="12">Membrane protein insertase YidC</fullName>
    </submittedName>
</protein>
<accession>A0ABT0CCS9</accession>
<evidence type="ECO:0000256" key="1">
    <source>
        <dbReference type="ARBA" id="ARBA00004429"/>
    </source>
</evidence>
<reference evidence="12" key="1">
    <citation type="submission" date="2021-02" db="EMBL/GenBank/DDBJ databases">
        <title>The CRISPR/cas machinery reduction and long-range gene transfer in the hot spring cyanobacterium Synechococcus.</title>
        <authorList>
            <person name="Dvorak P."/>
            <person name="Jahodarova E."/>
            <person name="Hasler P."/>
            <person name="Poulickova A."/>
        </authorList>
    </citation>
    <scope>NUCLEOTIDE SEQUENCE</scope>
    <source>
        <strain evidence="12">Rupite</strain>
    </source>
</reference>
<dbReference type="PANTHER" id="PTHR12428:SF65">
    <property type="entry name" value="CYTOCHROME C OXIDASE ASSEMBLY PROTEIN COX18, MITOCHONDRIAL"/>
    <property type="match status" value="1"/>
</dbReference>
<proteinExistence type="inferred from homology"/>
<evidence type="ECO:0000256" key="7">
    <source>
        <dbReference type="ARBA" id="ARBA00023136"/>
    </source>
</evidence>
<evidence type="ECO:0000256" key="3">
    <source>
        <dbReference type="ARBA" id="ARBA00022475"/>
    </source>
</evidence>
<comment type="caution">
    <text evidence="12">The sequence shown here is derived from an EMBL/GenBank/DDBJ whole genome shotgun (WGS) entry which is preliminary data.</text>
</comment>
<comment type="similarity">
    <text evidence="9">Belongs to the OXA1/ALB3/YidC family.</text>
</comment>
<dbReference type="EMBL" id="JAFIRA010000032">
    <property type="protein sequence ID" value="MCJ2543591.1"/>
    <property type="molecule type" value="Genomic_DNA"/>
</dbReference>
<keyword evidence="2" id="KW-0813">Transport</keyword>
<gene>
    <name evidence="12" type="primary">yidC</name>
    <name evidence="12" type="ORF">JX360_11855</name>
</gene>
<evidence type="ECO:0000256" key="4">
    <source>
        <dbReference type="ARBA" id="ARBA00022692"/>
    </source>
</evidence>
<comment type="subcellular location">
    <subcellularLocation>
        <location evidence="1">Cell inner membrane</location>
        <topology evidence="1">Multi-pass membrane protein</topology>
    </subcellularLocation>
    <subcellularLocation>
        <location evidence="9">Membrane</location>
        <topology evidence="9">Multi-pass membrane protein</topology>
    </subcellularLocation>
</comment>
<dbReference type="InterPro" id="IPR047196">
    <property type="entry name" value="YidC_ALB_C"/>
</dbReference>
<evidence type="ECO:0000256" key="5">
    <source>
        <dbReference type="ARBA" id="ARBA00022927"/>
    </source>
</evidence>
<dbReference type="CDD" id="cd20070">
    <property type="entry name" value="5TM_YidC_Alb3"/>
    <property type="match status" value="1"/>
</dbReference>
<dbReference type="RefSeq" id="WP_244351123.1">
    <property type="nucleotide sequence ID" value="NZ_JAFIRA010000032.1"/>
</dbReference>
<sequence>MDFGVGFLSNNVMLPILDFFYGIVPSYGLAIIFLTLVIRFALYPLNVGSIRNMRRMKVINPVMQRRMREIQEKYRDDPQKLREAQSKLYSELGANPLGGCLPLLVQMPVLFALFATLRGSPFAAVTYDVNLQILPTEVAAEVVPAPYVSPSKNIFVTDSLHKPVVLVEPKGTKIGVGEEVEFLLQGAGGKPFEQLVVEAGGDPSKLQPTWKITKGEDRAQIKPDGTLLALEPGDVTVQVSIPGLASDTGFLFIDKLGRVGAFDEDGTIHWDIVAMIVIFGVSIYLNQSLTTAGQDSGKEDPSQSSMARITPVLFSAMFLFFPLPAGVLLYILVSNIFQTVQTALLSREPLPENLQQLVEEERRRAAEVITVEAEEVGKSAKPKTEGRESLPFEP</sequence>
<name>A0ABT0CCS9_THEVL</name>